<dbReference type="InterPro" id="IPR036661">
    <property type="entry name" value="Luciferase-like_sf"/>
</dbReference>
<protein>
    <recommendedName>
        <fullName evidence="4">Luciferase-like domain-containing protein</fullName>
    </recommendedName>
</protein>
<organism evidence="2 3">
    <name type="scientific">Streptomyces poonensis</name>
    <dbReference type="NCBI Taxonomy" id="68255"/>
    <lineage>
        <taxon>Bacteria</taxon>
        <taxon>Bacillati</taxon>
        <taxon>Actinomycetota</taxon>
        <taxon>Actinomycetes</taxon>
        <taxon>Kitasatosporales</taxon>
        <taxon>Streptomycetaceae</taxon>
        <taxon>Streptomyces</taxon>
    </lineage>
</organism>
<dbReference type="AlphaFoldDB" id="A0A918PCY1"/>
<reference evidence="2" key="1">
    <citation type="journal article" date="2014" name="Int. J. Syst. Evol. Microbiol.">
        <title>Complete genome sequence of Corynebacterium casei LMG S-19264T (=DSM 44701T), isolated from a smear-ripened cheese.</title>
        <authorList>
            <consortium name="US DOE Joint Genome Institute (JGI-PGF)"/>
            <person name="Walter F."/>
            <person name="Albersmeier A."/>
            <person name="Kalinowski J."/>
            <person name="Ruckert C."/>
        </authorList>
    </citation>
    <scope>NUCLEOTIDE SEQUENCE</scope>
    <source>
        <strain evidence="2">JCM 4815</strain>
    </source>
</reference>
<dbReference type="GO" id="GO:0016705">
    <property type="term" value="F:oxidoreductase activity, acting on paired donors, with incorporation or reduction of molecular oxygen"/>
    <property type="evidence" value="ECO:0007669"/>
    <property type="project" value="InterPro"/>
</dbReference>
<evidence type="ECO:0000313" key="2">
    <source>
        <dbReference type="EMBL" id="GGZ00755.1"/>
    </source>
</evidence>
<dbReference type="EMBL" id="BMVW01000002">
    <property type="protein sequence ID" value="GGZ00755.1"/>
    <property type="molecule type" value="Genomic_DNA"/>
</dbReference>
<dbReference type="Proteomes" id="UP000622166">
    <property type="component" value="Unassembled WGS sequence"/>
</dbReference>
<sequence>MPAAPLSVQPLEFACWVPHVSGGLGTSKIEQRTDRSYDYNRELAVLAENNGFDYALTQVRCSSTSTATSPPSSGRPRPSPTPSPPRDRGCTTTPTP</sequence>
<evidence type="ECO:0000313" key="3">
    <source>
        <dbReference type="Proteomes" id="UP000622166"/>
    </source>
</evidence>
<keyword evidence="3" id="KW-1185">Reference proteome</keyword>
<proteinExistence type="predicted"/>
<name>A0A918PCY1_9ACTN</name>
<evidence type="ECO:0000256" key="1">
    <source>
        <dbReference type="SAM" id="MobiDB-lite"/>
    </source>
</evidence>
<reference evidence="2" key="2">
    <citation type="submission" date="2020-09" db="EMBL/GenBank/DDBJ databases">
        <authorList>
            <person name="Sun Q."/>
            <person name="Ohkuma M."/>
        </authorList>
    </citation>
    <scope>NUCLEOTIDE SEQUENCE</scope>
    <source>
        <strain evidence="2">JCM 4815</strain>
    </source>
</reference>
<evidence type="ECO:0008006" key="4">
    <source>
        <dbReference type="Google" id="ProtNLM"/>
    </source>
</evidence>
<dbReference type="SUPFAM" id="SSF51679">
    <property type="entry name" value="Bacterial luciferase-like"/>
    <property type="match status" value="1"/>
</dbReference>
<comment type="caution">
    <text evidence="2">The sequence shown here is derived from an EMBL/GenBank/DDBJ whole genome shotgun (WGS) entry which is preliminary data.</text>
</comment>
<feature type="region of interest" description="Disordered" evidence="1">
    <location>
        <begin position="61"/>
        <end position="96"/>
    </location>
</feature>
<feature type="compositionally biased region" description="Low complexity" evidence="1">
    <location>
        <begin position="62"/>
        <end position="76"/>
    </location>
</feature>
<accession>A0A918PCY1</accession>
<gene>
    <name evidence="2" type="ORF">GCM10010365_19460</name>
</gene>